<feature type="region of interest" description="Disordered" evidence="1">
    <location>
        <begin position="1"/>
        <end position="21"/>
    </location>
</feature>
<feature type="compositionally biased region" description="Basic and acidic residues" evidence="1">
    <location>
        <begin position="314"/>
        <end position="336"/>
    </location>
</feature>
<dbReference type="EMBL" id="GEBQ01003443">
    <property type="protein sequence ID" value="JAT36534.1"/>
    <property type="molecule type" value="Transcribed_RNA"/>
</dbReference>
<gene>
    <name evidence="2" type="ORF">g.13105</name>
</gene>
<feature type="compositionally biased region" description="Basic and acidic residues" evidence="1">
    <location>
        <begin position="357"/>
        <end position="366"/>
    </location>
</feature>
<protein>
    <submittedName>
        <fullName evidence="2">Uncharacterized protein</fullName>
    </submittedName>
</protein>
<reference evidence="2" key="1">
    <citation type="submission" date="2015-11" db="EMBL/GenBank/DDBJ databases">
        <title>De novo transcriptome assembly of four potential Pierce s Disease insect vectors from Arizona vineyards.</title>
        <authorList>
            <person name="Tassone E.E."/>
        </authorList>
    </citation>
    <scope>NUCLEOTIDE SEQUENCE</scope>
</reference>
<feature type="non-terminal residue" evidence="2">
    <location>
        <position position="1"/>
    </location>
</feature>
<feature type="non-terminal residue" evidence="2">
    <location>
        <position position="403"/>
    </location>
</feature>
<organism evidence="2">
    <name type="scientific">Graphocephala atropunctata</name>
    <dbReference type="NCBI Taxonomy" id="36148"/>
    <lineage>
        <taxon>Eukaryota</taxon>
        <taxon>Metazoa</taxon>
        <taxon>Ecdysozoa</taxon>
        <taxon>Arthropoda</taxon>
        <taxon>Hexapoda</taxon>
        <taxon>Insecta</taxon>
        <taxon>Pterygota</taxon>
        <taxon>Neoptera</taxon>
        <taxon>Paraneoptera</taxon>
        <taxon>Hemiptera</taxon>
        <taxon>Auchenorrhyncha</taxon>
        <taxon>Membracoidea</taxon>
        <taxon>Cicadellidae</taxon>
        <taxon>Cicadellinae</taxon>
        <taxon>Cicadellini</taxon>
        <taxon>Graphocephala</taxon>
    </lineage>
</organism>
<proteinExistence type="predicted"/>
<sequence length="403" mass="45930">EEPAKDSQRGRSPKSKKAWSSTLCCGKKNQRRKDIKIDTGKIQRAIHLVEKAVDSDDVHEPGVSSCGSCQMSRETYKVVIKQMKIVEGIADEVIQKEQRELIDAEDEEEDSDDDENESDDKQLPMKAKKRIGISITFEMYCEKPVSKHNLKCLLVTLQKMLGDTMAQICYVKTRHLGGEERFRHFDISISDLNLLRYQLTELTDDIIVLIKRSTGAGGREERICVACVKEKVTDCTVSLREVLQSGKSLRLVKNEAREQDAGCCPRTYPHIHTQVHGQPIVFKYSKPPEHQDLTEDETQEDETDTLTDETDESEAQRHENEGNKDEYERHSEKSDTSRITNEVNGKEPETSQNKNEVQGKEPDKPPNKNGVQGKEHETPQNKNNVQRKEPDTVQNKDEVQGKE</sequence>
<feature type="region of interest" description="Disordered" evidence="1">
    <location>
        <begin position="290"/>
        <end position="403"/>
    </location>
</feature>
<name>A0A1B6MKU4_9HEMI</name>
<accession>A0A1B6MKU4</accession>
<feature type="compositionally biased region" description="Basic and acidic residues" evidence="1">
    <location>
        <begin position="386"/>
        <end position="403"/>
    </location>
</feature>
<evidence type="ECO:0000313" key="2">
    <source>
        <dbReference type="EMBL" id="JAT36534.1"/>
    </source>
</evidence>
<feature type="compositionally biased region" description="Acidic residues" evidence="1">
    <location>
        <begin position="103"/>
        <end position="118"/>
    </location>
</feature>
<feature type="compositionally biased region" description="Acidic residues" evidence="1">
    <location>
        <begin position="294"/>
        <end position="313"/>
    </location>
</feature>
<dbReference type="AlphaFoldDB" id="A0A1B6MKU4"/>
<feature type="region of interest" description="Disordered" evidence="1">
    <location>
        <begin position="102"/>
        <end position="123"/>
    </location>
</feature>
<evidence type="ECO:0000256" key="1">
    <source>
        <dbReference type="SAM" id="MobiDB-lite"/>
    </source>
</evidence>